<organism evidence="1 2">
    <name type="scientific">Methanobrevibacter ruminantium (strain ATCC 35063 / DSM 1093 / JCM 13430 / OCM 146 / M1)</name>
    <name type="common">Methanobacterium ruminantium</name>
    <dbReference type="NCBI Taxonomy" id="634498"/>
    <lineage>
        <taxon>Archaea</taxon>
        <taxon>Methanobacteriati</taxon>
        <taxon>Methanobacteriota</taxon>
        <taxon>Methanomada group</taxon>
        <taxon>Methanobacteria</taxon>
        <taxon>Methanobacteriales</taxon>
        <taxon>Methanobacteriaceae</taxon>
        <taxon>Methanobrevibacter</taxon>
    </lineage>
</organism>
<dbReference type="KEGG" id="mru:mru_1098"/>
<reference evidence="1 2" key="1">
    <citation type="journal article" date="2010" name="PLoS ONE">
        <title>The genome sequence of the rumen methanogen Methanobrevibacter ruminantium reveals new possibilities for controlling ruminant methane emissions.</title>
        <authorList>
            <person name="Leahy S.C."/>
            <person name="Kelly W.J."/>
            <person name="Altermann E."/>
            <person name="Ronimus R.S."/>
            <person name="Yeoman C.J."/>
            <person name="Pacheco D.M."/>
            <person name="Li D."/>
            <person name="Kong Z."/>
            <person name="McTavish S."/>
            <person name="Sang C."/>
            <person name="Lambie S.C."/>
            <person name="Janssen P.H."/>
            <person name="Dey D."/>
            <person name="Attwood G.T."/>
        </authorList>
    </citation>
    <scope>NUCLEOTIDE SEQUENCE [LARGE SCALE GENOMIC DNA]</scope>
    <source>
        <strain evidence="2">ATCC 35063 / DSM 1093 / JCM 13430 / OCM 146 / M1</strain>
    </source>
</reference>
<dbReference type="RefSeq" id="WP_012955899.1">
    <property type="nucleotide sequence ID" value="NC_013790.1"/>
</dbReference>
<name>D3E338_METRM</name>
<accession>D3E338</accession>
<dbReference type="eggNOG" id="arCOG12620">
    <property type="taxonomic scope" value="Archaea"/>
</dbReference>
<dbReference type="STRING" id="634498.mru_1098"/>
<dbReference type="GeneID" id="8770750"/>
<dbReference type="AlphaFoldDB" id="D3E338"/>
<proteinExistence type="predicted"/>
<dbReference type="EMBL" id="CP001719">
    <property type="protein sequence ID" value="ADC46949.1"/>
    <property type="molecule type" value="Genomic_DNA"/>
</dbReference>
<gene>
    <name evidence="1" type="ordered locus">mru_1098</name>
</gene>
<dbReference type="HOGENOM" id="CLU_1202626_0_0_2"/>
<protein>
    <submittedName>
        <fullName evidence="1">Uncharacterized protein</fullName>
    </submittedName>
</protein>
<sequence>MNSKKIAIVLGIILLSFAIVGSASAFNLFGGPTTDFDNKFMSGTFTGDVSRNNISTNDSLSDWVDSYEDKERNITYNMSCIKGGSFLTDLYELQGMAAPEVRNFNGEDWKVYYSQAVPTTDENKTANESSVINVYICEADVDNVTYMINIIAYDNESIDCDGSLYCGFFKDDIQPLLESITLKDAKKAPQIYDLLNMTKDDFKQLQDYIEQVKTGNIPETAEG</sequence>
<dbReference type="PATRIC" id="fig|634498.28.peg.1100"/>
<keyword evidence="2" id="KW-1185">Reference proteome</keyword>
<evidence type="ECO:0000313" key="1">
    <source>
        <dbReference type="EMBL" id="ADC46949.1"/>
    </source>
</evidence>
<dbReference type="OrthoDB" id="77348at2157"/>
<evidence type="ECO:0000313" key="2">
    <source>
        <dbReference type="Proteomes" id="UP000008680"/>
    </source>
</evidence>
<dbReference type="Proteomes" id="UP000008680">
    <property type="component" value="Chromosome"/>
</dbReference>